<dbReference type="Gene3D" id="3.20.20.140">
    <property type="entry name" value="Metal-dependent hydrolases"/>
    <property type="match status" value="1"/>
</dbReference>
<dbReference type="InterPro" id="IPR006680">
    <property type="entry name" value="Amidohydro-rel"/>
</dbReference>
<proteinExistence type="inferred from homology"/>
<evidence type="ECO:0000313" key="4">
    <source>
        <dbReference type="Proteomes" id="UP000886842"/>
    </source>
</evidence>
<dbReference type="Proteomes" id="UP000886842">
    <property type="component" value="Unassembled WGS sequence"/>
</dbReference>
<name>A0A9D1GUV9_9ACTN</name>
<dbReference type="InterPro" id="IPR032466">
    <property type="entry name" value="Metal_Hydrolase"/>
</dbReference>
<dbReference type="SUPFAM" id="SSF51556">
    <property type="entry name" value="Metallo-dependent hydrolases"/>
    <property type="match status" value="1"/>
</dbReference>
<dbReference type="PANTHER" id="PTHR43569:SF2">
    <property type="entry name" value="AMIDOHYDROLASE-RELATED DOMAIN-CONTAINING PROTEIN"/>
    <property type="match status" value="1"/>
</dbReference>
<evidence type="ECO:0000256" key="1">
    <source>
        <dbReference type="ARBA" id="ARBA00038310"/>
    </source>
</evidence>
<dbReference type="EMBL" id="DVLP01000040">
    <property type="protein sequence ID" value="HIT74213.1"/>
    <property type="molecule type" value="Genomic_DNA"/>
</dbReference>
<evidence type="ECO:0000313" key="3">
    <source>
        <dbReference type="EMBL" id="HIT74213.1"/>
    </source>
</evidence>
<dbReference type="InterPro" id="IPR052350">
    <property type="entry name" value="Metallo-dep_Lactonases"/>
</dbReference>
<comment type="caution">
    <text evidence="3">The sequence shown here is derived from an EMBL/GenBank/DDBJ whole genome shotgun (WGS) entry which is preliminary data.</text>
</comment>
<feature type="domain" description="Amidohydrolase-related" evidence="2">
    <location>
        <begin position="6"/>
        <end position="280"/>
    </location>
</feature>
<accession>A0A9D1GUV9</accession>
<gene>
    <name evidence="3" type="ORF">IAA98_01335</name>
</gene>
<protein>
    <submittedName>
        <fullName evidence="3">Amidohydrolase family protein</fullName>
    </submittedName>
</protein>
<dbReference type="AlphaFoldDB" id="A0A9D1GUV9"/>
<dbReference type="Pfam" id="PF04909">
    <property type="entry name" value="Amidohydro_2"/>
    <property type="match status" value="1"/>
</dbReference>
<sequence>MSEPIIDTHLHLWHPEAGHYQWLAGAPDMLNRPYELDDSAEDRAGLGITGAVLVQADDDDADTEAMLAVAEASPEVMGVVGYVPLHEPDVAVARLAELHSRPALVGIRNLIHDRPDPDWVLRPDVTEGLALVERAGLPFDLVTNRARHLDHIPTLGERFGDLTLVIDHLGKPPIGESVGQERWREQMRIAASNPKVVAKLSGLYGPDSTPVGTDELRGWIATALELFGPDRLMVGSDWPVSELAGGYRTVTAQVLDLVAELAGSQAPAILSGTARRTYGL</sequence>
<dbReference type="PANTHER" id="PTHR43569">
    <property type="entry name" value="AMIDOHYDROLASE"/>
    <property type="match status" value="1"/>
</dbReference>
<dbReference type="GO" id="GO:0016787">
    <property type="term" value="F:hydrolase activity"/>
    <property type="evidence" value="ECO:0007669"/>
    <property type="project" value="InterPro"/>
</dbReference>
<evidence type="ECO:0000259" key="2">
    <source>
        <dbReference type="Pfam" id="PF04909"/>
    </source>
</evidence>
<comment type="similarity">
    <text evidence="1">Belongs to the metallo-dependent hydrolases superfamily.</text>
</comment>
<organism evidence="3 4">
    <name type="scientific">Candidatus Avipropionibacterium avicola</name>
    <dbReference type="NCBI Taxonomy" id="2840701"/>
    <lineage>
        <taxon>Bacteria</taxon>
        <taxon>Bacillati</taxon>
        <taxon>Actinomycetota</taxon>
        <taxon>Actinomycetes</taxon>
        <taxon>Propionibacteriales</taxon>
        <taxon>Propionibacteriaceae</taxon>
        <taxon>Propionibacteriaceae incertae sedis</taxon>
        <taxon>Candidatus Avipropionibacterium</taxon>
    </lineage>
</organism>
<reference evidence="3" key="2">
    <citation type="journal article" date="2021" name="PeerJ">
        <title>Extensive microbial diversity within the chicken gut microbiome revealed by metagenomics and culture.</title>
        <authorList>
            <person name="Gilroy R."/>
            <person name="Ravi A."/>
            <person name="Getino M."/>
            <person name="Pursley I."/>
            <person name="Horton D.L."/>
            <person name="Alikhan N.F."/>
            <person name="Baker D."/>
            <person name="Gharbi K."/>
            <person name="Hall N."/>
            <person name="Watson M."/>
            <person name="Adriaenssens E.M."/>
            <person name="Foster-Nyarko E."/>
            <person name="Jarju S."/>
            <person name="Secka A."/>
            <person name="Antonio M."/>
            <person name="Oren A."/>
            <person name="Chaudhuri R.R."/>
            <person name="La Ragione R."/>
            <person name="Hildebrand F."/>
            <person name="Pallen M.J."/>
        </authorList>
    </citation>
    <scope>NUCLEOTIDE SEQUENCE</scope>
    <source>
        <strain evidence="3">ChiGjej1B1-24693</strain>
    </source>
</reference>
<reference evidence="3" key="1">
    <citation type="submission" date="2020-10" db="EMBL/GenBank/DDBJ databases">
        <authorList>
            <person name="Gilroy R."/>
        </authorList>
    </citation>
    <scope>NUCLEOTIDE SEQUENCE</scope>
    <source>
        <strain evidence="3">ChiGjej1B1-24693</strain>
    </source>
</reference>